<comment type="caution">
    <text evidence="2">The sequence shown here is derived from an EMBL/GenBank/DDBJ whole genome shotgun (WGS) entry which is preliminary data.</text>
</comment>
<dbReference type="EMBL" id="JAUJYN010000012">
    <property type="protein sequence ID" value="KAK1259550.1"/>
    <property type="molecule type" value="Genomic_DNA"/>
</dbReference>
<proteinExistence type="predicted"/>
<evidence type="ECO:0000313" key="2">
    <source>
        <dbReference type="EMBL" id="KAK1259550.1"/>
    </source>
</evidence>
<name>A0AAV9A650_ACOGR</name>
<reference evidence="2" key="2">
    <citation type="submission" date="2023-06" db="EMBL/GenBank/DDBJ databases">
        <authorList>
            <person name="Ma L."/>
            <person name="Liu K.-W."/>
            <person name="Li Z."/>
            <person name="Hsiao Y.-Y."/>
            <person name="Qi Y."/>
            <person name="Fu T."/>
            <person name="Tang G."/>
            <person name="Zhang D."/>
            <person name="Sun W.-H."/>
            <person name="Liu D.-K."/>
            <person name="Li Y."/>
            <person name="Chen G.-Z."/>
            <person name="Liu X.-D."/>
            <person name="Liao X.-Y."/>
            <person name="Jiang Y.-T."/>
            <person name="Yu X."/>
            <person name="Hao Y."/>
            <person name="Huang J."/>
            <person name="Zhao X.-W."/>
            <person name="Ke S."/>
            <person name="Chen Y.-Y."/>
            <person name="Wu W.-L."/>
            <person name="Hsu J.-L."/>
            <person name="Lin Y.-F."/>
            <person name="Huang M.-D."/>
            <person name="Li C.-Y."/>
            <person name="Huang L."/>
            <person name="Wang Z.-W."/>
            <person name="Zhao X."/>
            <person name="Zhong W.-Y."/>
            <person name="Peng D.-H."/>
            <person name="Ahmad S."/>
            <person name="Lan S."/>
            <person name="Zhang J.-S."/>
            <person name="Tsai W.-C."/>
            <person name="Van De Peer Y."/>
            <person name="Liu Z.-J."/>
        </authorList>
    </citation>
    <scope>NUCLEOTIDE SEQUENCE</scope>
    <source>
        <strain evidence="2">SCP</strain>
        <tissue evidence="2">Leaves</tissue>
    </source>
</reference>
<dbReference type="Proteomes" id="UP001179952">
    <property type="component" value="Unassembled WGS sequence"/>
</dbReference>
<evidence type="ECO:0000256" key="1">
    <source>
        <dbReference type="SAM" id="MobiDB-lite"/>
    </source>
</evidence>
<sequence length="81" mass="8960">MLLNDHSCASGLQGKHGTSIQCTSPSTSRIFYHRRVGSPSSLPTPLGWKSLKGCGTSHRTTRYMRTLGEGYEELRACFIDK</sequence>
<organism evidence="2 3">
    <name type="scientific">Acorus gramineus</name>
    <name type="common">Dwarf sweet flag</name>
    <dbReference type="NCBI Taxonomy" id="55184"/>
    <lineage>
        <taxon>Eukaryota</taxon>
        <taxon>Viridiplantae</taxon>
        <taxon>Streptophyta</taxon>
        <taxon>Embryophyta</taxon>
        <taxon>Tracheophyta</taxon>
        <taxon>Spermatophyta</taxon>
        <taxon>Magnoliopsida</taxon>
        <taxon>Liliopsida</taxon>
        <taxon>Acoraceae</taxon>
        <taxon>Acorus</taxon>
    </lineage>
</organism>
<accession>A0AAV9A650</accession>
<feature type="region of interest" description="Disordered" evidence="1">
    <location>
        <begin position="1"/>
        <end position="24"/>
    </location>
</feature>
<protein>
    <submittedName>
        <fullName evidence="2">Uncharacterized protein</fullName>
    </submittedName>
</protein>
<dbReference type="AlphaFoldDB" id="A0AAV9A650"/>
<evidence type="ECO:0000313" key="3">
    <source>
        <dbReference type="Proteomes" id="UP001179952"/>
    </source>
</evidence>
<gene>
    <name evidence="2" type="ORF">QJS04_geneDACA020750</name>
</gene>
<reference evidence="2" key="1">
    <citation type="journal article" date="2023" name="Nat. Commun.">
        <title>Diploid and tetraploid genomes of Acorus and the evolution of monocots.</title>
        <authorList>
            <person name="Ma L."/>
            <person name="Liu K.W."/>
            <person name="Li Z."/>
            <person name="Hsiao Y.Y."/>
            <person name="Qi Y."/>
            <person name="Fu T."/>
            <person name="Tang G.D."/>
            <person name="Zhang D."/>
            <person name="Sun W.H."/>
            <person name="Liu D.K."/>
            <person name="Li Y."/>
            <person name="Chen G.Z."/>
            <person name="Liu X.D."/>
            <person name="Liao X.Y."/>
            <person name="Jiang Y.T."/>
            <person name="Yu X."/>
            <person name="Hao Y."/>
            <person name="Huang J."/>
            <person name="Zhao X.W."/>
            <person name="Ke S."/>
            <person name="Chen Y.Y."/>
            <person name="Wu W.L."/>
            <person name="Hsu J.L."/>
            <person name="Lin Y.F."/>
            <person name="Huang M.D."/>
            <person name="Li C.Y."/>
            <person name="Huang L."/>
            <person name="Wang Z.W."/>
            <person name="Zhao X."/>
            <person name="Zhong W.Y."/>
            <person name="Peng D.H."/>
            <person name="Ahmad S."/>
            <person name="Lan S."/>
            <person name="Zhang J.S."/>
            <person name="Tsai W.C."/>
            <person name="Van de Peer Y."/>
            <person name="Liu Z.J."/>
        </authorList>
    </citation>
    <scope>NUCLEOTIDE SEQUENCE</scope>
    <source>
        <strain evidence="2">SCP</strain>
    </source>
</reference>
<keyword evidence="3" id="KW-1185">Reference proteome</keyword>